<dbReference type="InterPro" id="IPR050319">
    <property type="entry name" value="ABC_transp_ATP-bind"/>
</dbReference>
<dbReference type="PROSITE" id="PS00211">
    <property type="entry name" value="ABC_TRANSPORTER_1"/>
    <property type="match status" value="1"/>
</dbReference>
<proteinExistence type="predicted"/>
<sequence length="275" mass="30665">MSANAKAAEHLWQEDLLQVQGLRKTYAIKGSNKYKMTVLDGVSLSIKPNETVGLVGASGAGKSTIGRIIAGLESSDSGQLIYQGKDLQRMSAKERKEATSSIQMIFQDPYESLSPRMTIEQLVAEPLVIQKLYAKEPEQRRHAVREALAEVSLSPDRYLQRYPHELSGGERQRVGLARAFITRPKLIVADEPTSMLDTSLRLDLLQLMKELSERHGIAYLFVTHDLALTRGFCDRLLVLDQGKVVETGTPEEITEQPQHPFTQGFISALLELDSF</sequence>
<dbReference type="AlphaFoldDB" id="A0A3M8CVP9"/>
<keyword evidence="3 5" id="KW-0067">ATP-binding</keyword>
<keyword evidence="6" id="KW-1185">Reference proteome</keyword>
<gene>
    <name evidence="5" type="ORF">EDM59_26115</name>
</gene>
<name>A0A3M8CVP9_9BACL</name>
<dbReference type="GO" id="GO:0055085">
    <property type="term" value="P:transmembrane transport"/>
    <property type="evidence" value="ECO:0007669"/>
    <property type="project" value="UniProtKB-ARBA"/>
</dbReference>
<comment type="caution">
    <text evidence="5">The sequence shown here is derived from an EMBL/GenBank/DDBJ whole genome shotgun (WGS) entry which is preliminary data.</text>
</comment>
<evidence type="ECO:0000259" key="4">
    <source>
        <dbReference type="PROSITE" id="PS50893"/>
    </source>
</evidence>
<dbReference type="CDD" id="cd03257">
    <property type="entry name" value="ABC_NikE_OppD_transporters"/>
    <property type="match status" value="1"/>
</dbReference>
<dbReference type="InterPro" id="IPR003439">
    <property type="entry name" value="ABC_transporter-like_ATP-bd"/>
</dbReference>
<dbReference type="Proteomes" id="UP000269573">
    <property type="component" value="Unassembled WGS sequence"/>
</dbReference>
<protein>
    <submittedName>
        <fullName evidence="5">ABC transporter ATP-binding protein</fullName>
    </submittedName>
</protein>
<dbReference type="GO" id="GO:0016887">
    <property type="term" value="F:ATP hydrolysis activity"/>
    <property type="evidence" value="ECO:0007669"/>
    <property type="project" value="InterPro"/>
</dbReference>
<evidence type="ECO:0000313" key="6">
    <source>
        <dbReference type="Proteomes" id="UP000269573"/>
    </source>
</evidence>
<keyword evidence="1" id="KW-0813">Transport</keyword>
<accession>A0A3M8CVP9</accession>
<keyword evidence="2" id="KW-0547">Nucleotide-binding</keyword>
<dbReference type="InterPro" id="IPR017871">
    <property type="entry name" value="ABC_transporter-like_CS"/>
</dbReference>
<dbReference type="PANTHER" id="PTHR43776">
    <property type="entry name" value="TRANSPORT ATP-BINDING PROTEIN"/>
    <property type="match status" value="1"/>
</dbReference>
<dbReference type="InterPro" id="IPR003593">
    <property type="entry name" value="AAA+_ATPase"/>
</dbReference>
<organism evidence="5 6">
    <name type="scientific">Brevibacillus nitrificans</name>
    <dbReference type="NCBI Taxonomy" id="651560"/>
    <lineage>
        <taxon>Bacteria</taxon>
        <taxon>Bacillati</taxon>
        <taxon>Bacillota</taxon>
        <taxon>Bacilli</taxon>
        <taxon>Bacillales</taxon>
        <taxon>Paenibacillaceae</taxon>
        <taxon>Brevibacillus</taxon>
    </lineage>
</organism>
<dbReference type="Gene3D" id="3.40.50.300">
    <property type="entry name" value="P-loop containing nucleotide triphosphate hydrolases"/>
    <property type="match status" value="1"/>
</dbReference>
<dbReference type="InterPro" id="IPR027417">
    <property type="entry name" value="P-loop_NTPase"/>
</dbReference>
<evidence type="ECO:0000313" key="5">
    <source>
        <dbReference type="EMBL" id="RNB79880.1"/>
    </source>
</evidence>
<evidence type="ECO:0000256" key="3">
    <source>
        <dbReference type="ARBA" id="ARBA00022840"/>
    </source>
</evidence>
<feature type="domain" description="ABC transporter" evidence="4">
    <location>
        <begin position="17"/>
        <end position="266"/>
    </location>
</feature>
<dbReference type="PROSITE" id="PS50893">
    <property type="entry name" value="ABC_TRANSPORTER_2"/>
    <property type="match status" value="1"/>
</dbReference>
<evidence type="ECO:0000256" key="2">
    <source>
        <dbReference type="ARBA" id="ARBA00022741"/>
    </source>
</evidence>
<dbReference type="GO" id="GO:0005524">
    <property type="term" value="F:ATP binding"/>
    <property type="evidence" value="ECO:0007669"/>
    <property type="project" value="UniProtKB-KW"/>
</dbReference>
<dbReference type="EMBL" id="RHHU01000018">
    <property type="protein sequence ID" value="RNB79880.1"/>
    <property type="molecule type" value="Genomic_DNA"/>
</dbReference>
<dbReference type="Pfam" id="PF00005">
    <property type="entry name" value="ABC_tran"/>
    <property type="match status" value="1"/>
</dbReference>
<reference evidence="5 6" key="1">
    <citation type="submission" date="2018-10" db="EMBL/GenBank/DDBJ databases">
        <title>Phylogenomics of Brevibacillus.</title>
        <authorList>
            <person name="Dunlap C."/>
        </authorList>
    </citation>
    <scope>NUCLEOTIDE SEQUENCE [LARGE SCALE GENOMIC DNA]</scope>
    <source>
        <strain evidence="5 6">JCM 15774</strain>
    </source>
</reference>
<dbReference type="RefSeq" id="WP_122926346.1">
    <property type="nucleotide sequence ID" value="NZ_RHHU01000018.1"/>
</dbReference>
<evidence type="ECO:0000256" key="1">
    <source>
        <dbReference type="ARBA" id="ARBA00022448"/>
    </source>
</evidence>
<dbReference type="SMART" id="SM00382">
    <property type="entry name" value="AAA"/>
    <property type="match status" value="1"/>
</dbReference>
<dbReference type="SUPFAM" id="SSF52540">
    <property type="entry name" value="P-loop containing nucleoside triphosphate hydrolases"/>
    <property type="match status" value="1"/>
</dbReference>